<keyword evidence="3" id="KW-0539">Nucleus</keyword>
<protein>
    <submittedName>
        <fullName evidence="6">CXC domain-containing protein</fullName>
    </submittedName>
</protein>
<feature type="compositionally biased region" description="Low complexity" evidence="4">
    <location>
        <begin position="99"/>
        <end position="112"/>
    </location>
</feature>
<evidence type="ECO:0000313" key="6">
    <source>
        <dbReference type="EMBL" id="GAV81582.1"/>
    </source>
</evidence>
<evidence type="ECO:0000256" key="4">
    <source>
        <dbReference type="SAM" id="MobiDB-lite"/>
    </source>
</evidence>
<dbReference type="PROSITE" id="PS51634">
    <property type="entry name" value="CRC"/>
    <property type="match status" value="1"/>
</dbReference>
<sequence length="448" mass="49240">ISNLHRGFRRRCLNFEMVVLRRRNTNDDSNCSSSMLLKSDEDIASKDNQVVPLKPGCNSSRSMLPVIGLHLNALAITSKNNKNAKHEKLSCGRPQRNLPSPTTSLHSPTTASGERGTELAENGIQLAEDASQASIYLPSGECFQNTQKSESCKRCNRRKSKCLKLYCECFAAGVYCIVPCACQDCFNTPIHEDTVLATRKQKESRNPLAFAPKVMRSCDSVPEVADDSSQTPASARHKRGCNCKKSTCLKKYCKCYQGGVGVGCSINHCEGCKNAFGGWSAPTEIEAEVEEDETETCEKVTVDKAVHKTEVLNNEEQSRGSALPITPIQLCRSWVQLPFSSKCKPPPPRSLLSVGSSSELYNGQKYGKPNIIRTQPKFEKHFQTVPEDEMPEILRGNCSPSNGMKTASPKSKRVSPPHSELGSSPGRRSGRKLILQSIPSFPSLTPQQ</sequence>
<dbReference type="PANTHER" id="PTHR46159:SF12">
    <property type="entry name" value="PROTEIN TESMIN_TSO1-LIKE CXC 3-RELATED"/>
    <property type="match status" value="1"/>
</dbReference>
<dbReference type="InterPro" id="IPR033467">
    <property type="entry name" value="Tesmin/TSO1-like_CXC"/>
</dbReference>
<dbReference type="GO" id="GO:0003700">
    <property type="term" value="F:DNA-binding transcription factor activity"/>
    <property type="evidence" value="ECO:0007669"/>
    <property type="project" value="InterPro"/>
</dbReference>
<dbReference type="InterPro" id="IPR044522">
    <property type="entry name" value="TSO1-like"/>
</dbReference>
<feature type="compositionally biased region" description="Polar residues" evidence="4">
    <location>
        <begin position="437"/>
        <end position="448"/>
    </location>
</feature>
<dbReference type="InterPro" id="IPR005172">
    <property type="entry name" value="CRC"/>
</dbReference>
<name>A0A1Q3CN75_CEPFO</name>
<proteinExistence type="inferred from homology"/>
<dbReference type="Proteomes" id="UP000187406">
    <property type="component" value="Unassembled WGS sequence"/>
</dbReference>
<feature type="region of interest" description="Disordered" evidence="4">
    <location>
        <begin position="85"/>
        <end position="117"/>
    </location>
</feature>
<dbReference type="Pfam" id="PF03638">
    <property type="entry name" value="TCR"/>
    <property type="match status" value="2"/>
</dbReference>
<dbReference type="GO" id="GO:0005634">
    <property type="term" value="C:nucleus"/>
    <property type="evidence" value="ECO:0007669"/>
    <property type="project" value="UniProtKB-SubCell"/>
</dbReference>
<keyword evidence="7" id="KW-1185">Reference proteome</keyword>
<dbReference type="OrthoDB" id="6283463at2759"/>
<accession>A0A1Q3CN75</accession>
<evidence type="ECO:0000259" key="5">
    <source>
        <dbReference type="PROSITE" id="PS51634"/>
    </source>
</evidence>
<comment type="caution">
    <text evidence="6">The sequence shown here is derived from an EMBL/GenBank/DDBJ whole genome shotgun (WGS) entry which is preliminary data.</text>
</comment>
<comment type="subcellular location">
    <subcellularLocation>
        <location evidence="1">Nucleus</location>
    </subcellularLocation>
</comment>
<dbReference type="AlphaFoldDB" id="A0A1Q3CN75"/>
<feature type="domain" description="CRC" evidence="5">
    <location>
        <begin position="151"/>
        <end position="277"/>
    </location>
</feature>
<dbReference type="STRING" id="3775.A0A1Q3CN75"/>
<evidence type="ECO:0000256" key="1">
    <source>
        <dbReference type="ARBA" id="ARBA00004123"/>
    </source>
</evidence>
<reference evidence="7" key="1">
    <citation type="submission" date="2016-04" db="EMBL/GenBank/DDBJ databases">
        <title>Cephalotus genome sequencing.</title>
        <authorList>
            <person name="Fukushima K."/>
            <person name="Hasebe M."/>
            <person name="Fang X."/>
        </authorList>
    </citation>
    <scope>NUCLEOTIDE SEQUENCE [LARGE SCALE GENOMIC DNA]</scope>
    <source>
        <strain evidence="7">cv. St1</strain>
    </source>
</reference>
<gene>
    <name evidence="6" type="ORF">CFOL_v3_25036</name>
</gene>
<dbReference type="InParanoid" id="A0A1Q3CN75"/>
<evidence type="ECO:0000313" key="7">
    <source>
        <dbReference type="Proteomes" id="UP000187406"/>
    </source>
</evidence>
<organism evidence="6 7">
    <name type="scientific">Cephalotus follicularis</name>
    <name type="common">Albany pitcher plant</name>
    <dbReference type="NCBI Taxonomy" id="3775"/>
    <lineage>
        <taxon>Eukaryota</taxon>
        <taxon>Viridiplantae</taxon>
        <taxon>Streptophyta</taxon>
        <taxon>Embryophyta</taxon>
        <taxon>Tracheophyta</taxon>
        <taxon>Spermatophyta</taxon>
        <taxon>Magnoliopsida</taxon>
        <taxon>eudicotyledons</taxon>
        <taxon>Gunneridae</taxon>
        <taxon>Pentapetalae</taxon>
        <taxon>rosids</taxon>
        <taxon>fabids</taxon>
        <taxon>Oxalidales</taxon>
        <taxon>Cephalotaceae</taxon>
        <taxon>Cephalotus</taxon>
    </lineage>
</organism>
<dbReference type="FunCoup" id="A0A1Q3CN75">
    <property type="interactions" value="2269"/>
</dbReference>
<dbReference type="EMBL" id="BDDD01002437">
    <property type="protein sequence ID" value="GAV81582.1"/>
    <property type="molecule type" value="Genomic_DNA"/>
</dbReference>
<evidence type="ECO:0000256" key="3">
    <source>
        <dbReference type="ARBA" id="ARBA00023242"/>
    </source>
</evidence>
<comment type="similarity">
    <text evidence="2">Belongs to the lin-54 family.</text>
</comment>
<evidence type="ECO:0000256" key="2">
    <source>
        <dbReference type="ARBA" id="ARBA00007267"/>
    </source>
</evidence>
<dbReference type="PANTHER" id="PTHR46159">
    <property type="entry name" value="PROTEIN TESMIN/TSO1-LIKE CXC 2"/>
    <property type="match status" value="1"/>
</dbReference>
<dbReference type="SMART" id="SM01114">
    <property type="entry name" value="CXC"/>
    <property type="match status" value="2"/>
</dbReference>
<feature type="region of interest" description="Disordered" evidence="4">
    <location>
        <begin position="387"/>
        <end position="448"/>
    </location>
</feature>
<feature type="compositionally biased region" description="Polar residues" evidence="4">
    <location>
        <begin position="398"/>
        <end position="409"/>
    </location>
</feature>
<feature type="non-terminal residue" evidence="6">
    <location>
        <position position="1"/>
    </location>
</feature>